<dbReference type="InterPro" id="IPR003593">
    <property type="entry name" value="AAA+_ATPase"/>
</dbReference>
<dbReference type="AlphaFoldDB" id="I7AQE9"/>
<evidence type="ECO:0000256" key="1">
    <source>
        <dbReference type="ARBA" id="ARBA00004141"/>
    </source>
</evidence>
<evidence type="ECO:0000256" key="6">
    <source>
        <dbReference type="ARBA" id="ARBA00022989"/>
    </source>
</evidence>
<dbReference type="InterPro" id="IPR017871">
    <property type="entry name" value="ABC_transporter-like_CS"/>
</dbReference>
<keyword evidence="10" id="KW-1185">Reference proteome</keyword>
<keyword evidence="5" id="KW-0067">ATP-binding</keyword>
<dbReference type="GO" id="GO:0016887">
    <property type="term" value="F:ATP hydrolysis activity"/>
    <property type="evidence" value="ECO:0007669"/>
    <property type="project" value="InterPro"/>
</dbReference>
<dbReference type="GO" id="GO:0043190">
    <property type="term" value="C:ATP-binding cassette (ABC) transporter complex"/>
    <property type="evidence" value="ECO:0007669"/>
    <property type="project" value="TreeGrafter"/>
</dbReference>
<dbReference type="PROSITE" id="PS00211">
    <property type="entry name" value="ABC_TRANSPORTER_1"/>
    <property type="match status" value="1"/>
</dbReference>
<feature type="domain" description="ABC transporter" evidence="8">
    <location>
        <begin position="15"/>
        <end position="257"/>
    </location>
</feature>
<dbReference type="PANTHER" id="PTHR48041:SF113">
    <property type="entry name" value="ATP-BINDING CASSETTE SUB-FAMILY G MEMBER 5"/>
    <property type="match status" value="1"/>
</dbReference>
<dbReference type="InterPro" id="IPR050352">
    <property type="entry name" value="ABCG_transporters"/>
</dbReference>
<dbReference type="PROSITE" id="PS50893">
    <property type="entry name" value="ABC_TRANSPORTER_2"/>
    <property type="match status" value="1"/>
</dbReference>
<sequence>MPEHNLDLKRVVLEVPNQNLSSSEKYASLIKDLDANFESGKLYAFMGTSGSSKTTTMEAIAGVIPFGSLTSGEILMDNNERSDDTWEKMSTYERQKGYTIDELTVDEFVYYSTVFSLPNESKKNIEEAMDEVLGNLLGLGHVRSNRMEKLSGGERKRVGIAISFMKMLLLEGKLKVVLLDEPTSELDSGLAVKVVRFARDYARRNGSIVILTVHQPGPELYSTFDDLLFMHKGLRIYAGPSNDFMKYLNSKGIYNTGGPGTDTEFIFSLFTSGTKEAEQYKDQIKQIEMEAKNKKEVKGEV</sequence>
<evidence type="ECO:0000313" key="9">
    <source>
        <dbReference type="EMBL" id="AFN84104.1"/>
    </source>
</evidence>
<dbReference type="RefSeq" id="XP_009265601.1">
    <property type="nucleotide sequence ID" value="XM_009267326.1"/>
</dbReference>
<evidence type="ECO:0000313" key="10">
    <source>
        <dbReference type="Proteomes" id="UP000010094"/>
    </source>
</evidence>
<organism evidence="9 10">
    <name type="scientific">Encephalitozoon romaleae (strain SJ-2008)</name>
    <name type="common">Microsporidian parasite</name>
    <dbReference type="NCBI Taxonomy" id="1178016"/>
    <lineage>
        <taxon>Eukaryota</taxon>
        <taxon>Fungi</taxon>
        <taxon>Fungi incertae sedis</taxon>
        <taxon>Microsporidia</taxon>
        <taxon>Unikaryonidae</taxon>
        <taxon>Encephalitozoon</taxon>
    </lineage>
</organism>
<evidence type="ECO:0000256" key="2">
    <source>
        <dbReference type="ARBA" id="ARBA00022448"/>
    </source>
</evidence>
<evidence type="ECO:0000256" key="4">
    <source>
        <dbReference type="ARBA" id="ARBA00022741"/>
    </source>
</evidence>
<proteinExistence type="predicted"/>
<dbReference type="Proteomes" id="UP000010094">
    <property type="component" value="Chromosome XI"/>
</dbReference>
<reference evidence="9 10" key="1">
    <citation type="journal article" date="2012" name="Proc. Natl. Acad. Sci. U.S.A.">
        <title>Gain and loss of multiple functionally related, horizontally transferred genes in the reduced genomes of two microsporidian parasites.</title>
        <authorList>
            <person name="Pombert J.-F."/>
            <person name="Selman M."/>
            <person name="Burki F."/>
            <person name="Bardell F.T."/>
            <person name="Farinelli L."/>
            <person name="Solter L.F."/>
            <person name="Whitman D.W."/>
            <person name="Weiss L.M."/>
            <person name="Corradi N."/>
            <person name="Keeling P.J."/>
        </authorList>
    </citation>
    <scope>NUCLEOTIDE SEQUENCE [LARGE SCALE GENOMIC DNA]</scope>
    <source>
        <strain evidence="9 10">SJ-2008</strain>
    </source>
</reference>
<dbReference type="GO" id="GO:0005524">
    <property type="term" value="F:ATP binding"/>
    <property type="evidence" value="ECO:0007669"/>
    <property type="project" value="UniProtKB-KW"/>
</dbReference>
<comment type="subcellular location">
    <subcellularLocation>
        <location evidence="1">Membrane</location>
        <topology evidence="1">Multi-pass membrane protein</topology>
    </subcellularLocation>
</comment>
<dbReference type="SUPFAM" id="SSF52540">
    <property type="entry name" value="P-loop containing nucleoside triphosphate hydrolases"/>
    <property type="match status" value="1"/>
</dbReference>
<evidence type="ECO:0000256" key="5">
    <source>
        <dbReference type="ARBA" id="ARBA00022840"/>
    </source>
</evidence>
<dbReference type="GeneID" id="20564722"/>
<accession>I7AQE9</accession>
<evidence type="ECO:0000256" key="3">
    <source>
        <dbReference type="ARBA" id="ARBA00022692"/>
    </source>
</evidence>
<keyword evidence="3" id="KW-0812">Transmembrane</keyword>
<dbReference type="SMART" id="SM00382">
    <property type="entry name" value="AAA"/>
    <property type="match status" value="1"/>
</dbReference>
<dbReference type="Pfam" id="PF00005">
    <property type="entry name" value="ABC_tran"/>
    <property type="match status" value="1"/>
</dbReference>
<protein>
    <submittedName>
        <fullName evidence="9">White ABC transporter-like protein</fullName>
    </submittedName>
</protein>
<dbReference type="HOGENOM" id="CLU_000604_1_10_1"/>
<dbReference type="VEuPathDB" id="MicrosporidiaDB:EROM_111230"/>
<keyword evidence="6" id="KW-1133">Transmembrane helix</keyword>
<dbReference type="InterPro" id="IPR003439">
    <property type="entry name" value="ABC_transporter-like_ATP-bd"/>
</dbReference>
<evidence type="ECO:0000256" key="7">
    <source>
        <dbReference type="ARBA" id="ARBA00023136"/>
    </source>
</evidence>
<dbReference type="PANTHER" id="PTHR48041">
    <property type="entry name" value="ABC TRANSPORTER G FAMILY MEMBER 28"/>
    <property type="match status" value="1"/>
</dbReference>
<dbReference type="EMBL" id="CP003530">
    <property type="protein sequence ID" value="AFN84104.1"/>
    <property type="molecule type" value="Genomic_DNA"/>
</dbReference>
<dbReference type="KEGG" id="ero:EROM_111230"/>
<keyword evidence="4" id="KW-0547">Nucleotide-binding</keyword>
<gene>
    <name evidence="9" type="ordered locus">EROM_111230</name>
</gene>
<keyword evidence="7" id="KW-0472">Membrane</keyword>
<dbReference type="Gene3D" id="3.40.50.300">
    <property type="entry name" value="P-loop containing nucleotide triphosphate hydrolases"/>
    <property type="match status" value="1"/>
</dbReference>
<dbReference type="InterPro" id="IPR027417">
    <property type="entry name" value="P-loop_NTPase"/>
</dbReference>
<dbReference type="OrthoDB" id="2196280at2759"/>
<evidence type="ECO:0000259" key="8">
    <source>
        <dbReference type="PROSITE" id="PS50893"/>
    </source>
</evidence>
<keyword evidence="2" id="KW-0813">Transport</keyword>
<dbReference type="GO" id="GO:0042626">
    <property type="term" value="F:ATPase-coupled transmembrane transporter activity"/>
    <property type="evidence" value="ECO:0007669"/>
    <property type="project" value="TreeGrafter"/>
</dbReference>
<name>I7AQE9_ENCRO</name>